<sequence length="111" mass="12908">MNMVYSGVCCTHELAMQSRGLFCQFFVFSHVLPSQQQPVELQCRDTHKHNKQILQQTHYTLYNSLNSLFLYRTNITTFILGPPSAVGRLQFHQLVKSEARYMVSVRILLQT</sequence>
<accession>A0A7U2I5J4</accession>
<evidence type="ECO:0000313" key="1">
    <source>
        <dbReference type="EMBL" id="QRD00682.1"/>
    </source>
</evidence>
<dbReference type="VEuPathDB" id="FungiDB:JI435_415610"/>
<protein>
    <submittedName>
        <fullName evidence="1">Uncharacterized protein</fullName>
    </submittedName>
</protein>
<proteinExistence type="predicted"/>
<evidence type="ECO:0000313" key="2">
    <source>
        <dbReference type="Proteomes" id="UP000663193"/>
    </source>
</evidence>
<dbReference type="AlphaFoldDB" id="A0A7U2I5J4"/>
<gene>
    <name evidence="1" type="ORF">JI435_415610</name>
</gene>
<reference evidence="2" key="1">
    <citation type="journal article" date="2021" name="BMC Genomics">
        <title>Chromosome-level genome assembly and manually-curated proteome of model necrotroph Parastagonospora nodorum Sn15 reveals a genome-wide trove of candidate effector homologs, and redundancy of virulence-related functions within an accessory chromosome.</title>
        <authorList>
            <person name="Bertazzoni S."/>
            <person name="Jones D.A.B."/>
            <person name="Phan H.T."/>
            <person name="Tan K.-C."/>
            <person name="Hane J.K."/>
        </authorList>
    </citation>
    <scope>NUCLEOTIDE SEQUENCE [LARGE SCALE GENOMIC DNA]</scope>
    <source>
        <strain evidence="2">SN15 / ATCC MYA-4574 / FGSC 10173)</strain>
    </source>
</reference>
<name>A0A7U2I5J4_PHANO</name>
<dbReference type="EMBL" id="CP069033">
    <property type="protein sequence ID" value="QRD00682.1"/>
    <property type="molecule type" value="Genomic_DNA"/>
</dbReference>
<keyword evidence="2" id="KW-1185">Reference proteome</keyword>
<dbReference type="Proteomes" id="UP000663193">
    <property type="component" value="Chromosome 11"/>
</dbReference>
<organism evidence="1 2">
    <name type="scientific">Phaeosphaeria nodorum (strain SN15 / ATCC MYA-4574 / FGSC 10173)</name>
    <name type="common">Glume blotch fungus</name>
    <name type="synonym">Parastagonospora nodorum</name>
    <dbReference type="NCBI Taxonomy" id="321614"/>
    <lineage>
        <taxon>Eukaryota</taxon>
        <taxon>Fungi</taxon>
        <taxon>Dikarya</taxon>
        <taxon>Ascomycota</taxon>
        <taxon>Pezizomycotina</taxon>
        <taxon>Dothideomycetes</taxon>
        <taxon>Pleosporomycetidae</taxon>
        <taxon>Pleosporales</taxon>
        <taxon>Pleosporineae</taxon>
        <taxon>Phaeosphaeriaceae</taxon>
        <taxon>Parastagonospora</taxon>
    </lineage>
</organism>